<protein>
    <submittedName>
        <fullName evidence="2">Iron-regulated membrane protein</fullName>
    </submittedName>
</protein>
<evidence type="ECO:0000313" key="2">
    <source>
        <dbReference type="EMBL" id="AMT97207.1"/>
    </source>
</evidence>
<keyword evidence="1" id="KW-0472">Membrane</keyword>
<dbReference type="RefSeq" id="WP_062844801.1">
    <property type="nucleotide sequence ID" value="NZ_CP014945.1"/>
</dbReference>
<feature type="transmembrane region" description="Helical" evidence="1">
    <location>
        <begin position="202"/>
        <end position="224"/>
    </location>
</feature>
<keyword evidence="3" id="KW-1185">Reference proteome</keyword>
<feature type="transmembrane region" description="Helical" evidence="1">
    <location>
        <begin position="456"/>
        <end position="489"/>
    </location>
</feature>
<dbReference type="InterPro" id="IPR005625">
    <property type="entry name" value="PepSY-ass_TM"/>
</dbReference>
<dbReference type="GeneID" id="33060906"/>
<organism evidence="2 3">
    <name type="scientific">Psychrobacter alimentarius</name>
    <dbReference type="NCBI Taxonomy" id="261164"/>
    <lineage>
        <taxon>Bacteria</taxon>
        <taxon>Pseudomonadati</taxon>
        <taxon>Pseudomonadota</taxon>
        <taxon>Gammaproteobacteria</taxon>
        <taxon>Moraxellales</taxon>
        <taxon>Moraxellaceae</taxon>
        <taxon>Psychrobacter</taxon>
    </lineage>
</organism>
<dbReference type="Pfam" id="PF03929">
    <property type="entry name" value="PepSY_TM"/>
    <property type="match status" value="1"/>
</dbReference>
<keyword evidence="1" id="KW-1133">Transmembrane helix</keyword>
<dbReference type="EMBL" id="CP014945">
    <property type="protein sequence ID" value="AMT97207.1"/>
    <property type="molecule type" value="Genomic_DNA"/>
</dbReference>
<sequence length="500" mass="55553">MNRQTPQSDNNQRYFTIWRWHFYAGMFVAPFLIILACTGLGMILMSNTLGRDNDRLTVPTSESMVQAPVATQAKNALGTLPDSTLIKYIAPRESDTVALFQVVSEGHDNMVAVNPYTAEIVKSIPTNSNLYNTFDDIHSDLLLGRVGDYIQETTASLTILMILTGWYLWWKKRKSVKAMLIPNDNTTLKKKRSFFRTIHGTLGSWISIVLLFFCISGMAWAGIWGERVVQAWSQFPAGKWGVAPIPLSIDHSQHHVGMDMDNADAAPHVHGATPAIVPTHGDALNTGSTKDVPWVLELTPMPVSGTTMGENGIAPNIPIMIDTVDRFVREIGFEGRYQMNLPQGATGVWTISQDSMSYDMKSPTADRTVHIDRYSGNVLADIRFDDYNAFGKFMAAGAAIHMGTLGLWSVLANVLFCLSVIAICVSGYIMWWQRRPRGIDEMIGLNPPARHLNLSVWWPFAIPLLVVAVIFPTAIIAIVAIALLDFLVISRVDFLRKLLK</sequence>
<accession>A0ABN4N3X7</accession>
<dbReference type="PANTHER" id="PTHR34219:SF1">
    <property type="entry name" value="PEPSY DOMAIN-CONTAINING PROTEIN"/>
    <property type="match status" value="1"/>
</dbReference>
<feature type="transmembrane region" description="Helical" evidence="1">
    <location>
        <begin position="410"/>
        <end position="432"/>
    </location>
</feature>
<feature type="transmembrane region" description="Helical" evidence="1">
    <location>
        <begin position="149"/>
        <end position="169"/>
    </location>
</feature>
<feature type="transmembrane region" description="Helical" evidence="1">
    <location>
        <begin position="20"/>
        <end position="45"/>
    </location>
</feature>
<dbReference type="PANTHER" id="PTHR34219">
    <property type="entry name" value="IRON-REGULATED INNER MEMBRANE PROTEIN-RELATED"/>
    <property type="match status" value="1"/>
</dbReference>
<gene>
    <name evidence="2" type="ORF">A3K91_1606</name>
</gene>
<evidence type="ECO:0000256" key="1">
    <source>
        <dbReference type="SAM" id="Phobius"/>
    </source>
</evidence>
<reference evidence="2 3" key="1">
    <citation type="submission" date="2016-03" db="EMBL/GenBank/DDBJ databases">
        <title>Genome sequencing of Psychrobacter alimentarius PAMC 27889.</title>
        <authorList>
            <person name="Lee J."/>
            <person name="Kim O.-S."/>
        </authorList>
    </citation>
    <scope>NUCLEOTIDE SEQUENCE [LARGE SCALE GENOMIC DNA]</scope>
    <source>
        <strain evidence="2 3">PAMC 27889</strain>
    </source>
</reference>
<keyword evidence="1" id="KW-0812">Transmembrane</keyword>
<dbReference type="Proteomes" id="UP000076104">
    <property type="component" value="Chromosome"/>
</dbReference>
<evidence type="ECO:0000313" key="3">
    <source>
        <dbReference type="Proteomes" id="UP000076104"/>
    </source>
</evidence>
<name>A0ABN4N3X7_9GAMM</name>
<proteinExistence type="predicted"/>